<evidence type="ECO:0000259" key="3">
    <source>
        <dbReference type="PROSITE" id="PS50173"/>
    </source>
</evidence>
<dbReference type="SUPFAM" id="SSF56672">
    <property type="entry name" value="DNA/RNA polymerases"/>
    <property type="match status" value="1"/>
</dbReference>
<dbReference type="OrthoDB" id="5244088at2"/>
<name>A0A4R6SNF8_LABRH</name>
<feature type="region of interest" description="Disordered" evidence="2">
    <location>
        <begin position="392"/>
        <end position="425"/>
    </location>
</feature>
<proteinExistence type="predicted"/>
<evidence type="ECO:0000256" key="2">
    <source>
        <dbReference type="SAM" id="MobiDB-lite"/>
    </source>
</evidence>
<dbReference type="Gene3D" id="3.40.1170.60">
    <property type="match status" value="1"/>
</dbReference>
<dbReference type="InterPro" id="IPR001126">
    <property type="entry name" value="UmuC"/>
</dbReference>
<gene>
    <name evidence="4" type="ORF">EV186_1011856</name>
</gene>
<dbReference type="PANTHER" id="PTHR35369:SF2">
    <property type="entry name" value="BLR3025 PROTEIN"/>
    <property type="match status" value="1"/>
</dbReference>
<dbReference type="GO" id="GO:0006281">
    <property type="term" value="P:DNA repair"/>
    <property type="evidence" value="ECO:0007669"/>
    <property type="project" value="InterPro"/>
</dbReference>
<dbReference type="PANTHER" id="PTHR35369">
    <property type="entry name" value="BLR3025 PROTEIN-RELATED"/>
    <property type="match status" value="1"/>
</dbReference>
<dbReference type="AlphaFoldDB" id="A0A4R6SNF8"/>
<comment type="caution">
    <text evidence="4">The sequence shown here is derived from an EMBL/GenBank/DDBJ whole genome shotgun (WGS) entry which is preliminary data.</text>
</comment>
<dbReference type="Proteomes" id="UP000295444">
    <property type="component" value="Unassembled WGS sequence"/>
</dbReference>
<accession>A0A4R6SNF8</accession>
<sequence length="520" mass="55465">MSTRTLAVWCPDWPVVAASAGAGLAIGLPVGVLAGGHVSACSAQARAEGVRKGMRRRDAQGRCPELIVFPDDPARDARLFEVVASAVEELAVGVEVVRPGLVAVPAKGPAGYLGSEEAAAERLVDHVAARAGVECQVGIADGLFAATLAAHRGLLVEPGASPDFLAPLGIWELTRLQDTEERNELVDLLRRLGLGTLGAFAAVPERDVATRFGADAVLAHRLARGAEKRPPSRRTPPPDLVVVERFDPPVDRVDAVAFAARGLAATLHGRLAAHGMACTRLSITATSEGGEERSRVWRSADPLTPAGIADRVRWQLDGWLRGGPGVRPSGGIDTLRIEPEEIVDGQVLQLHLWQAGNDDNSERAARAMVRVQSLLGPEAVATAVIEGGRGPGDQVRLVPWGDEREPRTDPERPWPAKLPAPSPSIVPATPIPVEVFDSKGKPVRVTDTHGFTGEPTAITVLGEPKAVLGWAGPWPVDEHWWVQPANRRSRMQVVIDDEEQQRALLLVARAGTWTVEGIYD</sequence>
<evidence type="ECO:0000256" key="1">
    <source>
        <dbReference type="ARBA" id="ARBA00022763"/>
    </source>
</evidence>
<reference evidence="4 5" key="1">
    <citation type="submission" date="2019-03" db="EMBL/GenBank/DDBJ databases">
        <title>Genomic Encyclopedia of Type Strains, Phase IV (KMG-IV): sequencing the most valuable type-strain genomes for metagenomic binning, comparative biology and taxonomic classification.</title>
        <authorList>
            <person name="Goeker M."/>
        </authorList>
    </citation>
    <scope>NUCLEOTIDE SEQUENCE [LARGE SCALE GENOMIC DNA]</scope>
    <source>
        <strain evidence="4 5">DSM 45361</strain>
    </source>
</reference>
<dbReference type="EMBL" id="SNXZ01000001">
    <property type="protein sequence ID" value="TDQ05878.1"/>
    <property type="molecule type" value="Genomic_DNA"/>
</dbReference>
<dbReference type="Pfam" id="PF00817">
    <property type="entry name" value="IMS"/>
    <property type="match status" value="1"/>
</dbReference>
<evidence type="ECO:0000313" key="5">
    <source>
        <dbReference type="Proteomes" id="UP000295444"/>
    </source>
</evidence>
<keyword evidence="5" id="KW-1185">Reference proteome</keyword>
<organism evidence="4 5">
    <name type="scientific">Labedaea rhizosphaerae</name>
    <dbReference type="NCBI Taxonomy" id="598644"/>
    <lineage>
        <taxon>Bacteria</taxon>
        <taxon>Bacillati</taxon>
        <taxon>Actinomycetota</taxon>
        <taxon>Actinomycetes</taxon>
        <taxon>Pseudonocardiales</taxon>
        <taxon>Pseudonocardiaceae</taxon>
        <taxon>Labedaea</taxon>
    </lineage>
</organism>
<protein>
    <submittedName>
        <fullName evidence="4">Protein ImuB</fullName>
    </submittedName>
</protein>
<keyword evidence="1" id="KW-0227">DNA damage</keyword>
<dbReference type="CDD" id="cd03468">
    <property type="entry name" value="PolY_like"/>
    <property type="match status" value="1"/>
</dbReference>
<dbReference type="InterPro" id="IPR043502">
    <property type="entry name" value="DNA/RNA_pol_sf"/>
</dbReference>
<dbReference type="RefSeq" id="WP_133848554.1">
    <property type="nucleotide sequence ID" value="NZ_SNXZ01000001.1"/>
</dbReference>
<dbReference type="InterPro" id="IPR050356">
    <property type="entry name" value="SulA_CellDiv_inhibitor"/>
</dbReference>
<feature type="domain" description="UmuC" evidence="3">
    <location>
        <begin position="29"/>
        <end position="151"/>
    </location>
</feature>
<feature type="compositionally biased region" description="Basic and acidic residues" evidence="2">
    <location>
        <begin position="401"/>
        <end position="414"/>
    </location>
</feature>
<dbReference type="PROSITE" id="PS50173">
    <property type="entry name" value="UMUC"/>
    <property type="match status" value="1"/>
</dbReference>
<evidence type="ECO:0000313" key="4">
    <source>
        <dbReference type="EMBL" id="TDQ05878.1"/>
    </source>
</evidence>